<dbReference type="Proteomes" id="UP000789759">
    <property type="component" value="Unassembled WGS sequence"/>
</dbReference>
<reference evidence="1" key="1">
    <citation type="submission" date="2021-06" db="EMBL/GenBank/DDBJ databases">
        <authorList>
            <person name="Kallberg Y."/>
            <person name="Tangrot J."/>
            <person name="Rosling A."/>
        </authorList>
    </citation>
    <scope>NUCLEOTIDE SEQUENCE</scope>
    <source>
        <strain evidence="1">FL966</strain>
    </source>
</reference>
<evidence type="ECO:0000313" key="2">
    <source>
        <dbReference type="Proteomes" id="UP000789759"/>
    </source>
</evidence>
<gene>
    <name evidence="1" type="ORF">CPELLU_LOCUS20397</name>
</gene>
<evidence type="ECO:0000313" key="1">
    <source>
        <dbReference type="EMBL" id="CAG8828458.1"/>
    </source>
</evidence>
<accession>A0A9N9PK76</accession>
<organism evidence="1 2">
    <name type="scientific">Cetraspora pellucida</name>
    <dbReference type="NCBI Taxonomy" id="1433469"/>
    <lineage>
        <taxon>Eukaryota</taxon>
        <taxon>Fungi</taxon>
        <taxon>Fungi incertae sedis</taxon>
        <taxon>Mucoromycota</taxon>
        <taxon>Glomeromycotina</taxon>
        <taxon>Glomeromycetes</taxon>
        <taxon>Diversisporales</taxon>
        <taxon>Gigasporaceae</taxon>
        <taxon>Cetraspora</taxon>
    </lineage>
</organism>
<keyword evidence="2" id="KW-1185">Reference proteome</keyword>
<feature type="non-terminal residue" evidence="1">
    <location>
        <position position="1"/>
    </location>
</feature>
<proteinExistence type="predicted"/>
<feature type="non-terminal residue" evidence="1">
    <location>
        <position position="99"/>
    </location>
</feature>
<dbReference type="EMBL" id="CAJVQA010060626">
    <property type="protein sequence ID" value="CAG8828458.1"/>
    <property type="molecule type" value="Genomic_DNA"/>
</dbReference>
<dbReference type="AlphaFoldDB" id="A0A9N9PK76"/>
<comment type="caution">
    <text evidence="1">The sequence shown here is derived from an EMBL/GenBank/DDBJ whole genome shotgun (WGS) entry which is preliminary data.</text>
</comment>
<sequence>VNKQIIDMLMRSLFSDIQHAGALERAALQRWINQGEQPTIQHISEYITERNWVAFLKHHMNVTDVQRMFRDRPENIKKFTNFIRSSFNLFVQEILLNKD</sequence>
<dbReference type="OrthoDB" id="2409700at2759"/>
<name>A0A9N9PK76_9GLOM</name>
<protein>
    <submittedName>
        <fullName evidence="1">14832_t:CDS:1</fullName>
    </submittedName>
</protein>